<dbReference type="RefSeq" id="WP_308421549.1">
    <property type="nucleotide sequence ID" value="NZ_BMLA01000002.1"/>
</dbReference>
<dbReference type="Gene3D" id="3.40.630.30">
    <property type="match status" value="1"/>
</dbReference>
<name>A0A7W7PB92_9MICC</name>
<comment type="caution">
    <text evidence="2">The sequence shown here is derived from an EMBL/GenBank/DDBJ whole genome shotgun (WGS) entry which is preliminary data.</text>
</comment>
<dbReference type="InterPro" id="IPR016181">
    <property type="entry name" value="Acyl_CoA_acyltransferase"/>
</dbReference>
<organism evidence="2 3">
    <name type="scientific">Micrococcus flavus</name>
    <dbReference type="NCBI Taxonomy" id="384602"/>
    <lineage>
        <taxon>Bacteria</taxon>
        <taxon>Bacillati</taxon>
        <taxon>Actinomycetota</taxon>
        <taxon>Actinomycetes</taxon>
        <taxon>Micrococcales</taxon>
        <taxon>Micrococcaceae</taxon>
        <taxon>Micrococcus</taxon>
    </lineage>
</organism>
<dbReference type="CDD" id="cd04301">
    <property type="entry name" value="NAT_SF"/>
    <property type="match status" value="1"/>
</dbReference>
<gene>
    <name evidence="2" type="ORF">BJ976_001583</name>
</gene>
<dbReference type="EMBL" id="JACHMC010000001">
    <property type="protein sequence ID" value="MBB4883232.1"/>
    <property type="molecule type" value="Genomic_DNA"/>
</dbReference>
<dbReference type="PROSITE" id="PS51186">
    <property type="entry name" value="GNAT"/>
    <property type="match status" value="1"/>
</dbReference>
<evidence type="ECO:0000313" key="2">
    <source>
        <dbReference type="EMBL" id="MBB4883232.1"/>
    </source>
</evidence>
<dbReference type="AlphaFoldDB" id="A0A7W7PB92"/>
<proteinExistence type="predicted"/>
<dbReference type="InterPro" id="IPR000182">
    <property type="entry name" value="GNAT_dom"/>
</dbReference>
<keyword evidence="3" id="KW-1185">Reference proteome</keyword>
<feature type="domain" description="N-acetyltransferase" evidence="1">
    <location>
        <begin position="13"/>
        <end position="148"/>
    </location>
</feature>
<evidence type="ECO:0000259" key="1">
    <source>
        <dbReference type="PROSITE" id="PS51186"/>
    </source>
</evidence>
<dbReference type="GO" id="GO:0016747">
    <property type="term" value="F:acyltransferase activity, transferring groups other than amino-acyl groups"/>
    <property type="evidence" value="ECO:0007669"/>
    <property type="project" value="InterPro"/>
</dbReference>
<dbReference type="Pfam" id="PF00583">
    <property type="entry name" value="Acetyltransf_1"/>
    <property type="match status" value="1"/>
</dbReference>
<accession>A0A7W7PB92</accession>
<keyword evidence="2" id="KW-0808">Transferase</keyword>
<protein>
    <submittedName>
        <fullName evidence="2">GNAT superfamily N-acetyltransferase</fullName>
    </submittedName>
</protein>
<dbReference type="Proteomes" id="UP000560081">
    <property type="component" value="Unassembled WGS sequence"/>
</dbReference>
<reference evidence="2 3" key="1">
    <citation type="submission" date="2020-08" db="EMBL/GenBank/DDBJ databases">
        <title>Sequencing the genomes of 1000 actinobacteria strains.</title>
        <authorList>
            <person name="Klenk H.-P."/>
        </authorList>
    </citation>
    <scope>NUCLEOTIDE SEQUENCE [LARGE SCALE GENOMIC DNA]</scope>
    <source>
        <strain evidence="2 3">DSM 19079</strain>
    </source>
</reference>
<evidence type="ECO:0000313" key="3">
    <source>
        <dbReference type="Proteomes" id="UP000560081"/>
    </source>
</evidence>
<dbReference type="SUPFAM" id="SSF55729">
    <property type="entry name" value="Acyl-CoA N-acyltransferases (Nat)"/>
    <property type="match status" value="1"/>
</dbReference>
<sequence length="362" mass="37955">MSAEHSMDLPAGVTLRPWAEGDDLRLLEVWGDPADVQQHQDRAMLAPDADAPWRRTLVAEDDGVPVGAGTVFAQSLHPRRLWLYLEVAPTARRRGIGSALLGALRAAVEQAHAAGRVTTTQLKTRFAVASRVPVVTGHEADAAAESGEGDAAATTAALGEEAGEAHAAQVAGTEAFLVASGFTPVQRSRRIAVAPGSIALPPLRDEEHPEGAVLEEAATGSVELTRAVASFYDAVHGWDPSQMSVGAAQQLILGPQTGAAGAVVLRDTPKEEGGTIRAFAVSYTAERQDAPADVFLGWDPQLPLDQAQLATGQLLAMLVAQHPVQVEVDEAMEALEPILDGLIGAKAALTLVDTRIWATDPT</sequence>